<dbReference type="InterPro" id="IPR013536">
    <property type="entry name" value="WLM_dom"/>
</dbReference>
<feature type="domain" description="WLM" evidence="2">
    <location>
        <begin position="121"/>
        <end position="311"/>
    </location>
</feature>
<gene>
    <name evidence="3" type="ORF">Ctob_006876</name>
</gene>
<dbReference type="Gene3D" id="3.10.20.90">
    <property type="entry name" value="Phosphatidylinositol 3-kinase Catalytic Subunit, Chain A, domain 1"/>
    <property type="match status" value="1"/>
</dbReference>
<feature type="region of interest" description="Disordered" evidence="1">
    <location>
        <begin position="86"/>
        <end position="108"/>
    </location>
</feature>
<dbReference type="PANTHER" id="PTHR47796">
    <property type="entry name" value="ZINC METALLOPROTEINASE-LIKE PROTEIN"/>
    <property type="match status" value="1"/>
</dbReference>
<keyword evidence="4" id="KW-1185">Reference proteome</keyword>
<dbReference type="PROSITE" id="PS51397">
    <property type="entry name" value="WLM"/>
    <property type="match status" value="1"/>
</dbReference>
<name>A0A0M0JXA2_9EUKA</name>
<feature type="compositionally biased region" description="Basic and acidic residues" evidence="1">
    <location>
        <begin position="86"/>
        <end position="102"/>
    </location>
</feature>
<evidence type="ECO:0000313" key="4">
    <source>
        <dbReference type="Proteomes" id="UP000037460"/>
    </source>
</evidence>
<proteinExistence type="predicted"/>
<organism evidence="3 4">
    <name type="scientific">Chrysochromulina tobinii</name>
    <dbReference type="NCBI Taxonomy" id="1460289"/>
    <lineage>
        <taxon>Eukaryota</taxon>
        <taxon>Haptista</taxon>
        <taxon>Haptophyta</taxon>
        <taxon>Prymnesiophyceae</taxon>
        <taxon>Prymnesiales</taxon>
        <taxon>Chrysochromulinaceae</taxon>
        <taxon>Chrysochromulina</taxon>
    </lineage>
</organism>
<dbReference type="Proteomes" id="UP000037460">
    <property type="component" value="Unassembled WGS sequence"/>
</dbReference>
<dbReference type="PANTHER" id="PTHR47796:SF1">
    <property type="entry name" value="OS08G0500800 PROTEIN"/>
    <property type="match status" value="1"/>
</dbReference>
<comment type="caution">
    <text evidence="3">The sequence shown here is derived from an EMBL/GenBank/DDBJ whole genome shotgun (WGS) entry which is preliminary data.</text>
</comment>
<dbReference type="OrthoDB" id="49605at2759"/>
<sequence length="351" mass="37121">MPLSFSVKLGACTCELTLDDQATIGNLHDAVRAAFDVPEDASLRLLTKGKSLPADLAITLVAAGVAANSKLMVMQTQAQERTRVEEAQPERMRGFEEDDRRLRTGSVHSGGSAAAYRSRASASKYRFGGVVALAVPEGVQPGPAAAEALLRQLSTDPSILAILEQHRWSVGVLKEMAPVGQVGVSESCLMGLNVNAGQEILLRCRTDDWRGLRPYHTLIEVLLHELTHNVHGDHDDAFKTLNSTLKREYREHASARTGRTLDGAAIAAPRAEAAPATAPSGEALGHVLGGDAADTLDAREAAAQAALARVRPPTPRTVARLQAARSAAKVLEGALSADLSADEAKRVETGG</sequence>
<reference evidence="4" key="1">
    <citation type="journal article" date="2015" name="PLoS Genet.">
        <title>Genome Sequence and Transcriptome Analyses of Chrysochromulina tobin: Metabolic Tools for Enhanced Algal Fitness in the Prominent Order Prymnesiales (Haptophyceae).</title>
        <authorList>
            <person name="Hovde B.T."/>
            <person name="Deodato C.R."/>
            <person name="Hunsperger H.M."/>
            <person name="Ryken S.A."/>
            <person name="Yost W."/>
            <person name="Jha R.K."/>
            <person name="Patterson J."/>
            <person name="Monnat R.J. Jr."/>
            <person name="Barlow S.B."/>
            <person name="Starkenburg S.R."/>
            <person name="Cattolico R.A."/>
        </authorList>
    </citation>
    <scope>NUCLEOTIDE SEQUENCE</scope>
    <source>
        <strain evidence="4">CCMP291</strain>
    </source>
</reference>
<evidence type="ECO:0000256" key="1">
    <source>
        <dbReference type="SAM" id="MobiDB-lite"/>
    </source>
</evidence>
<dbReference type="EMBL" id="JWZX01002069">
    <property type="protein sequence ID" value="KOO31184.1"/>
    <property type="molecule type" value="Genomic_DNA"/>
</dbReference>
<dbReference type="AlphaFoldDB" id="A0A0M0JXA2"/>
<protein>
    <submittedName>
        <fullName evidence="3">Pub domain wlm domain protein</fullName>
    </submittedName>
</protein>
<dbReference type="Pfam" id="PF08325">
    <property type="entry name" value="WLM"/>
    <property type="match status" value="1"/>
</dbReference>
<evidence type="ECO:0000313" key="3">
    <source>
        <dbReference type="EMBL" id="KOO31184.1"/>
    </source>
</evidence>
<accession>A0A0M0JXA2</accession>
<evidence type="ECO:0000259" key="2">
    <source>
        <dbReference type="PROSITE" id="PS51397"/>
    </source>
</evidence>